<dbReference type="Pfam" id="PF09754">
    <property type="entry name" value="PAC2"/>
    <property type="match status" value="1"/>
</dbReference>
<sequence>MTDHDPQSTAGTPALVEPVIVCAFEGWNDAGDAASTAIEHLQLTWDATPLADVDPDDYYDFQVTRPTVKLVDGVTRRVEWPTTRLSACRPPGSSRDIVLVHGIEPNMRWRKFCAELLEHIERLGVTTVVTLGSMLADTPHTRPVPVTGTAYDAASAARFGLERSRYQGPTGIVGVLQDVCVQAGIPAISLWAAVPHYVSQPPSPKATLALLHRVEEVLDVEVPLGALPEQADEWQRTVSEMAEEDEDVSNYVRALEERGDAAITLNETSGDVIAAEFERYLRRRRHGGPGPGPGRGPRQS</sequence>
<dbReference type="RefSeq" id="WP_173127895.1">
    <property type="nucleotide sequence ID" value="NZ_CBCSGW010000102.1"/>
</dbReference>
<dbReference type="Gene3D" id="3.40.50.10900">
    <property type="entry name" value="PAC-like subunit"/>
    <property type="match status" value="1"/>
</dbReference>
<comment type="caution">
    <text evidence="1">The sequence shown here is derived from an EMBL/GenBank/DDBJ whole genome shotgun (WGS) entry which is preliminary data.</text>
</comment>
<dbReference type="PIRSF" id="PIRSF028754">
    <property type="entry name" value="UCP028754"/>
    <property type="match status" value="1"/>
</dbReference>
<dbReference type="InterPro" id="IPR008492">
    <property type="entry name" value="Rv2714-like"/>
</dbReference>
<keyword evidence="1" id="KW-0436">Ligase</keyword>
<dbReference type="GO" id="GO:0016874">
    <property type="term" value="F:ligase activity"/>
    <property type="evidence" value="ECO:0007669"/>
    <property type="project" value="UniProtKB-KW"/>
</dbReference>
<accession>A0ABX2F1L0</accession>
<reference evidence="1 2" key="1">
    <citation type="submission" date="2020-01" db="EMBL/GenBank/DDBJ databases">
        <title>Kibdelosporangium persica a novel Actinomycetes from a hot desert in Iran.</title>
        <authorList>
            <person name="Safaei N."/>
            <person name="Zaburannyi N."/>
            <person name="Mueller R."/>
            <person name="Wink J."/>
        </authorList>
    </citation>
    <scope>NUCLEOTIDE SEQUENCE [LARGE SCALE GENOMIC DNA]</scope>
    <source>
        <strain evidence="1 2">4NS15</strain>
    </source>
</reference>
<protein>
    <submittedName>
        <fullName evidence="1">Carboxylate--amine ligase</fullName>
    </submittedName>
</protein>
<evidence type="ECO:0000313" key="2">
    <source>
        <dbReference type="Proteomes" id="UP000763557"/>
    </source>
</evidence>
<dbReference type="EMBL" id="JAAATY010000005">
    <property type="protein sequence ID" value="NRN64880.1"/>
    <property type="molecule type" value="Genomic_DNA"/>
</dbReference>
<proteinExistence type="predicted"/>
<name>A0ABX2F1L0_9PSEU</name>
<keyword evidence="2" id="KW-1185">Reference proteome</keyword>
<organism evidence="1 2">
    <name type="scientific">Kibdelosporangium persicum</name>
    <dbReference type="NCBI Taxonomy" id="2698649"/>
    <lineage>
        <taxon>Bacteria</taxon>
        <taxon>Bacillati</taxon>
        <taxon>Actinomycetota</taxon>
        <taxon>Actinomycetes</taxon>
        <taxon>Pseudonocardiales</taxon>
        <taxon>Pseudonocardiaceae</taxon>
        <taxon>Kibdelosporangium</taxon>
    </lineage>
</organism>
<dbReference type="Proteomes" id="UP000763557">
    <property type="component" value="Unassembled WGS sequence"/>
</dbReference>
<evidence type="ECO:0000313" key="1">
    <source>
        <dbReference type="EMBL" id="NRN64880.1"/>
    </source>
</evidence>
<dbReference type="SUPFAM" id="SSF159659">
    <property type="entry name" value="Cgl1923-like"/>
    <property type="match status" value="1"/>
</dbReference>
<gene>
    <name evidence="1" type="ORF">GC106_20860</name>
</gene>
<dbReference type="InterPro" id="IPR019151">
    <property type="entry name" value="Proteasome_assmbl_chaperone_2"/>
</dbReference>
<dbReference type="InterPro" id="IPR038389">
    <property type="entry name" value="PSMG2_sf"/>
</dbReference>